<organism evidence="2 3">
    <name type="scientific">Paenibacillus haidiansis</name>
    <dbReference type="NCBI Taxonomy" id="1574488"/>
    <lineage>
        <taxon>Bacteria</taxon>
        <taxon>Bacillati</taxon>
        <taxon>Bacillota</taxon>
        <taxon>Bacilli</taxon>
        <taxon>Bacillales</taxon>
        <taxon>Paenibacillaceae</taxon>
        <taxon>Paenibacillus</taxon>
    </lineage>
</organism>
<keyword evidence="3" id="KW-1185">Reference proteome</keyword>
<evidence type="ECO:0000313" key="1">
    <source>
        <dbReference type="EMBL" id="MEF2968351.1"/>
    </source>
</evidence>
<dbReference type="Proteomes" id="UP001306950">
    <property type="component" value="Unassembled WGS sequence"/>
</dbReference>
<name>A0ABU7VYH5_9BACL</name>
<dbReference type="EMBL" id="JAZHPZ010000014">
    <property type="protein sequence ID" value="MEF2968351.1"/>
    <property type="molecule type" value="Genomic_DNA"/>
</dbReference>
<evidence type="ECO:0000313" key="3">
    <source>
        <dbReference type="Proteomes" id="UP001306950"/>
    </source>
</evidence>
<reference evidence="2 3" key="1">
    <citation type="submission" date="2024-02" db="EMBL/GenBank/DDBJ databases">
        <title>A nitrogen-fixing paenibacillus bacterium.</title>
        <authorList>
            <person name="Zhang W.L."/>
            <person name="Chen S.F."/>
        </authorList>
    </citation>
    <scope>NUCLEOTIDE SEQUENCE [LARGE SCALE GENOMIC DNA]</scope>
    <source>
        <strain evidence="2 3">M1</strain>
    </source>
</reference>
<dbReference type="RefSeq" id="WP_331848534.1">
    <property type="nucleotide sequence ID" value="NZ_JAZHPZ010000014.1"/>
</dbReference>
<evidence type="ECO:0000313" key="2">
    <source>
        <dbReference type="EMBL" id="MEF2968814.1"/>
    </source>
</evidence>
<dbReference type="EMBL" id="JAZHPZ010000019">
    <property type="protein sequence ID" value="MEF2968814.1"/>
    <property type="molecule type" value="Genomic_DNA"/>
</dbReference>
<sequence>MLSKGRNTPEVAEGRTLMLPVKGGAKIFDGSIVAVDAAGFAVPGTKATGLTAAGRAEELVDNTSGTDGALSIRVRRGVFVWSNSQTGTIGAKDVLKNCYIEDDETVTITATSASIAGKVLGFEDGDVIVEIL</sequence>
<protein>
    <submittedName>
        <fullName evidence="2">Uncharacterized protein</fullName>
    </submittedName>
</protein>
<accession>A0ABU7VYH5</accession>
<comment type="caution">
    <text evidence="2">The sequence shown here is derived from an EMBL/GenBank/DDBJ whole genome shotgun (WGS) entry which is preliminary data.</text>
</comment>
<gene>
    <name evidence="1" type="ORF">V3851_21180</name>
    <name evidence="2" type="ORF">V3851_23750</name>
</gene>
<proteinExistence type="predicted"/>